<feature type="region of interest" description="Disordered" evidence="2">
    <location>
        <begin position="22"/>
        <end position="61"/>
    </location>
</feature>
<dbReference type="AlphaFoldDB" id="A0A4R4KD42"/>
<evidence type="ECO:0000256" key="1">
    <source>
        <dbReference type="SAM" id="Coils"/>
    </source>
</evidence>
<protein>
    <submittedName>
        <fullName evidence="3">Uncharacterized protein</fullName>
    </submittedName>
</protein>
<accession>A0A4R4KD42</accession>
<dbReference type="Proteomes" id="UP000295706">
    <property type="component" value="Unassembled WGS sequence"/>
</dbReference>
<evidence type="ECO:0000313" key="3">
    <source>
        <dbReference type="EMBL" id="TDB64401.1"/>
    </source>
</evidence>
<comment type="caution">
    <text evidence="3">The sequence shown here is derived from an EMBL/GenBank/DDBJ whole genome shotgun (WGS) entry which is preliminary data.</text>
</comment>
<gene>
    <name evidence="3" type="ORF">EZE20_12010</name>
</gene>
<feature type="compositionally biased region" description="Low complexity" evidence="2">
    <location>
        <begin position="36"/>
        <end position="46"/>
    </location>
</feature>
<sequence length="200" mass="22765">MKVKAGRARPEQLDALRSQLATLQKNAEQKPPSPDRAAPTTPTPEKTAAERPKGEAYAEKQAELSTEANELRKEQAKLSNLLHKVSPHVDCYELTSRIYELQVQIEGLWDEKKYIERNGLDTGGTFRDRPEKVVPAKSLDDVQHKAVLTVELQRLREKRSKVTRKLENPKSAESKRAEWSIELAQTNARIEELTAQRYVL</sequence>
<evidence type="ECO:0000256" key="2">
    <source>
        <dbReference type="SAM" id="MobiDB-lite"/>
    </source>
</evidence>
<proteinExistence type="predicted"/>
<name>A0A4R4KD42_9BACT</name>
<keyword evidence="4" id="KW-1185">Reference proteome</keyword>
<evidence type="ECO:0000313" key="4">
    <source>
        <dbReference type="Proteomes" id="UP000295706"/>
    </source>
</evidence>
<dbReference type="OrthoDB" id="961117at2"/>
<dbReference type="EMBL" id="SMJU01000007">
    <property type="protein sequence ID" value="TDB64401.1"/>
    <property type="molecule type" value="Genomic_DNA"/>
</dbReference>
<feature type="compositionally biased region" description="Basic and acidic residues" evidence="2">
    <location>
        <begin position="47"/>
        <end position="61"/>
    </location>
</feature>
<dbReference type="RefSeq" id="WP_132117918.1">
    <property type="nucleotide sequence ID" value="NZ_SMJU01000007.1"/>
</dbReference>
<reference evidence="3 4" key="1">
    <citation type="submission" date="2019-02" db="EMBL/GenBank/DDBJ databases">
        <title>Arundinibacter roseus gen. nov., sp. nov., a new member of the family Cytophagaceae.</title>
        <authorList>
            <person name="Szuroczki S."/>
            <person name="Khayer B."/>
            <person name="Sproer C."/>
            <person name="Toumi M."/>
            <person name="Szabo A."/>
            <person name="Felfoldi T."/>
            <person name="Schumann P."/>
            <person name="Toth E."/>
        </authorList>
    </citation>
    <scope>NUCLEOTIDE SEQUENCE [LARGE SCALE GENOMIC DNA]</scope>
    <source>
        <strain evidence="3 4">DMA-k-7a</strain>
    </source>
</reference>
<organism evidence="3 4">
    <name type="scientific">Arundinibacter roseus</name>
    <dbReference type="NCBI Taxonomy" id="2070510"/>
    <lineage>
        <taxon>Bacteria</taxon>
        <taxon>Pseudomonadati</taxon>
        <taxon>Bacteroidota</taxon>
        <taxon>Cytophagia</taxon>
        <taxon>Cytophagales</taxon>
        <taxon>Spirosomataceae</taxon>
        <taxon>Arundinibacter</taxon>
    </lineage>
</organism>
<feature type="coiled-coil region" evidence="1">
    <location>
        <begin position="145"/>
        <end position="196"/>
    </location>
</feature>
<keyword evidence="1" id="KW-0175">Coiled coil</keyword>